<evidence type="ECO:0000313" key="1">
    <source>
        <dbReference type="EMBL" id="KAF0771938.1"/>
    </source>
</evidence>
<dbReference type="Proteomes" id="UP000469452">
    <property type="component" value="Unassembled WGS sequence"/>
</dbReference>
<organism evidence="1 2">
    <name type="scientific">Aphanomyces astaci</name>
    <name type="common">Crayfish plague agent</name>
    <dbReference type="NCBI Taxonomy" id="112090"/>
    <lineage>
        <taxon>Eukaryota</taxon>
        <taxon>Sar</taxon>
        <taxon>Stramenopiles</taxon>
        <taxon>Oomycota</taxon>
        <taxon>Saprolegniomycetes</taxon>
        <taxon>Saprolegniales</taxon>
        <taxon>Verrucalvaceae</taxon>
        <taxon>Aphanomyces</taxon>
    </lineage>
</organism>
<dbReference type="InterPro" id="IPR027417">
    <property type="entry name" value="P-loop_NTPase"/>
</dbReference>
<dbReference type="PANTHER" id="PTHR47958">
    <property type="entry name" value="ATP-DEPENDENT RNA HELICASE DBP3"/>
    <property type="match status" value="1"/>
</dbReference>
<name>A0A6A5ATT4_APHAT</name>
<proteinExistence type="predicted"/>
<sequence>AMFSATWPQSIQKLAHEFLTNPVKVTIGSEDLSASANVTQIVEVVDEFGRDAKIDGLLRKYHASRKNRVLVFVLYKKEAVRVEQMLQRKGWACTAIHGDKGQQQ</sequence>
<accession>A0A6A5ATT4</accession>
<dbReference type="SUPFAM" id="SSF52540">
    <property type="entry name" value="P-loop containing nucleoside triphosphate hydrolases"/>
    <property type="match status" value="1"/>
</dbReference>
<comment type="caution">
    <text evidence="1">The sequence shown here is derived from an EMBL/GenBank/DDBJ whole genome shotgun (WGS) entry which is preliminary data.</text>
</comment>
<feature type="non-terminal residue" evidence="1">
    <location>
        <position position="104"/>
    </location>
</feature>
<evidence type="ECO:0000313" key="2">
    <source>
        <dbReference type="Proteomes" id="UP000469452"/>
    </source>
</evidence>
<feature type="non-terminal residue" evidence="1">
    <location>
        <position position="1"/>
    </location>
</feature>
<dbReference type="AlphaFoldDB" id="A0A6A5ATT4"/>
<dbReference type="Gene3D" id="3.40.50.300">
    <property type="entry name" value="P-loop containing nucleotide triphosphate hydrolases"/>
    <property type="match status" value="2"/>
</dbReference>
<protein>
    <recommendedName>
        <fullName evidence="3">Helicase C-terminal domain-containing protein</fullName>
    </recommendedName>
</protein>
<reference evidence="1 2" key="1">
    <citation type="submission" date="2019-06" db="EMBL/GenBank/DDBJ databases">
        <title>Genomics analysis of Aphanomyces spp. identifies a new class of oomycete effector associated with host adaptation.</title>
        <authorList>
            <person name="Gaulin E."/>
        </authorList>
    </citation>
    <scope>NUCLEOTIDE SEQUENCE [LARGE SCALE GENOMIC DNA]</scope>
    <source>
        <strain evidence="1 2">E</strain>
    </source>
</reference>
<dbReference type="EMBL" id="VJMI01004754">
    <property type="protein sequence ID" value="KAF0771938.1"/>
    <property type="molecule type" value="Genomic_DNA"/>
</dbReference>
<evidence type="ECO:0008006" key="3">
    <source>
        <dbReference type="Google" id="ProtNLM"/>
    </source>
</evidence>
<gene>
    <name evidence="1" type="ORF">AaE_002381</name>
</gene>